<comment type="caution">
    <text evidence="4">The sequence shown here is derived from an EMBL/GenBank/DDBJ whole genome shotgun (WGS) entry which is preliminary data.</text>
</comment>
<dbReference type="SMART" id="SM00421">
    <property type="entry name" value="HTH_LUXR"/>
    <property type="match status" value="1"/>
</dbReference>
<dbReference type="Gene3D" id="3.40.50.300">
    <property type="entry name" value="P-loop containing nucleotide triphosphate hydrolases"/>
    <property type="match status" value="1"/>
</dbReference>
<dbReference type="SUPFAM" id="SSF52540">
    <property type="entry name" value="P-loop containing nucleoside triphosphate hydrolases"/>
    <property type="match status" value="1"/>
</dbReference>
<dbReference type="GO" id="GO:0004016">
    <property type="term" value="F:adenylate cyclase activity"/>
    <property type="evidence" value="ECO:0007669"/>
    <property type="project" value="TreeGrafter"/>
</dbReference>
<proteinExistence type="predicted"/>
<accession>A0A9X3N216</accession>
<dbReference type="InterPro" id="IPR016032">
    <property type="entry name" value="Sig_transdc_resp-reg_C-effctor"/>
</dbReference>
<keyword evidence="2" id="KW-0067">ATP-binding</keyword>
<evidence type="ECO:0000313" key="4">
    <source>
        <dbReference type="EMBL" id="MDA0167059.1"/>
    </source>
</evidence>
<dbReference type="CDD" id="cd06170">
    <property type="entry name" value="LuxR_C_like"/>
    <property type="match status" value="1"/>
</dbReference>
<dbReference type="SUPFAM" id="SSF46894">
    <property type="entry name" value="C-terminal effector domain of the bipartite response regulators"/>
    <property type="match status" value="1"/>
</dbReference>
<dbReference type="InterPro" id="IPR041664">
    <property type="entry name" value="AAA_16"/>
</dbReference>
<keyword evidence="1" id="KW-0547">Nucleotide-binding</keyword>
<name>A0A9X3N216_9ACTN</name>
<protein>
    <submittedName>
        <fullName evidence="4">AAA family ATPase</fullName>
    </submittedName>
</protein>
<sequence length="906" mass="97145">MTARPPPVLLGRAAELELLERMLRNVHGGQSAVLVIRGEAGVGKTALVDRYAAHASAFRVARVAGVEAEMEFPFAAVHQLCARMLDRLDVLPEPQRDALSVALGLSPGPSPDRFLVALAVLSLLSATAEERPLLCVVDDAQWLDRASGQILGFVARRLLAESVALVFAVREPAGTPELEGLPALLLTGLGEDDARALLASVPGRLDDEVRDRIIAEMRGNPLALLELPQRTLAGGFSLPAGTDLPDCLEQQYMERVRGLPAPTQRLLLLAAAEPAGDATLLWRAAEILGIGAGDAAPAEEEALVEGGMRFRHPLVRSAAYRTGSPEERRIVHAALAEASDPIRAADRRAWHRALAASEPDEEVAAELERSAGRAHVRGGFAAAATLLERAVELTPDPASRAQRALAAADTKLLSEDSDAALRLLGQAEAGPLTPLARAHGRQLRGRIAFGSRRGREAPPLLLAAARELEALDPELAWDTYLVALLAALLVGRMADEVDIQAVAQAVRAASPLRPRPQDLLLQALAVAITDGQGVAAPLLKEAVGAFRTVEMPDAQVLRLLGVAIYAAEALWDEDGMLELSRRCIALARQTGALRALPITLGFKVRLHLFSGELGAAASLVDEIAAIAAAIGRGLPPYSAVALAAFRGDEAEAAELIRAVRAEAGARGDGYALTLVDHAEGVLYNGLGHYRKACEAARRGAAHPHELALSTWSLPELIESAVRSDQPELAEDAMQRLARSAGADGTDWAPGIVARSRALVSEDGDAEALYQDALDRLGRTRLRAELARAHLLYGEWLRRQARRVDAREQLRAARRMFTEMGMEAFAERARRELIATGETVRKRAPEFRDELTPQEEHIAQLARGGLTNAEIGGQLFLSPRTVEWHLKKVFGKLGISSRRALHDALPT</sequence>
<dbReference type="Proteomes" id="UP001149140">
    <property type="component" value="Unassembled WGS sequence"/>
</dbReference>
<dbReference type="PRINTS" id="PR00038">
    <property type="entry name" value="HTHLUXR"/>
</dbReference>
<gene>
    <name evidence="4" type="ORF">OM076_42755</name>
</gene>
<dbReference type="InterPro" id="IPR000792">
    <property type="entry name" value="Tscrpt_reg_LuxR_C"/>
</dbReference>
<dbReference type="GO" id="GO:0005737">
    <property type="term" value="C:cytoplasm"/>
    <property type="evidence" value="ECO:0007669"/>
    <property type="project" value="TreeGrafter"/>
</dbReference>
<dbReference type="Pfam" id="PF13191">
    <property type="entry name" value="AAA_16"/>
    <property type="match status" value="1"/>
</dbReference>
<evidence type="ECO:0000259" key="3">
    <source>
        <dbReference type="PROSITE" id="PS50043"/>
    </source>
</evidence>
<dbReference type="Gene3D" id="1.10.10.10">
    <property type="entry name" value="Winged helix-like DNA-binding domain superfamily/Winged helix DNA-binding domain"/>
    <property type="match status" value="1"/>
</dbReference>
<dbReference type="GO" id="GO:0003677">
    <property type="term" value="F:DNA binding"/>
    <property type="evidence" value="ECO:0007669"/>
    <property type="project" value="InterPro"/>
</dbReference>
<dbReference type="RefSeq" id="WP_270046311.1">
    <property type="nucleotide sequence ID" value="NZ_JAPDOD010000086.1"/>
</dbReference>
<evidence type="ECO:0000256" key="1">
    <source>
        <dbReference type="ARBA" id="ARBA00022741"/>
    </source>
</evidence>
<dbReference type="PANTHER" id="PTHR16305">
    <property type="entry name" value="TESTICULAR SOLUBLE ADENYLYL CYCLASE"/>
    <property type="match status" value="1"/>
</dbReference>
<dbReference type="GO" id="GO:0005524">
    <property type="term" value="F:ATP binding"/>
    <property type="evidence" value="ECO:0007669"/>
    <property type="project" value="UniProtKB-KW"/>
</dbReference>
<dbReference type="PANTHER" id="PTHR16305:SF35">
    <property type="entry name" value="TRANSCRIPTIONAL ACTIVATOR DOMAIN"/>
    <property type="match status" value="1"/>
</dbReference>
<dbReference type="InterPro" id="IPR027417">
    <property type="entry name" value="P-loop_NTPase"/>
</dbReference>
<dbReference type="Pfam" id="PF00196">
    <property type="entry name" value="GerE"/>
    <property type="match status" value="1"/>
</dbReference>
<evidence type="ECO:0000256" key="2">
    <source>
        <dbReference type="ARBA" id="ARBA00022840"/>
    </source>
</evidence>
<keyword evidence="5" id="KW-1185">Reference proteome</keyword>
<evidence type="ECO:0000313" key="5">
    <source>
        <dbReference type="Proteomes" id="UP001149140"/>
    </source>
</evidence>
<dbReference type="PROSITE" id="PS50043">
    <property type="entry name" value="HTH_LUXR_2"/>
    <property type="match status" value="1"/>
</dbReference>
<dbReference type="EMBL" id="JAPDOD010000086">
    <property type="protein sequence ID" value="MDA0167059.1"/>
    <property type="molecule type" value="Genomic_DNA"/>
</dbReference>
<dbReference type="InterPro" id="IPR036388">
    <property type="entry name" value="WH-like_DNA-bd_sf"/>
</dbReference>
<organism evidence="4 5">
    <name type="scientific">Solirubrobacter ginsenosidimutans</name>
    <dbReference type="NCBI Taxonomy" id="490573"/>
    <lineage>
        <taxon>Bacteria</taxon>
        <taxon>Bacillati</taxon>
        <taxon>Actinomycetota</taxon>
        <taxon>Thermoleophilia</taxon>
        <taxon>Solirubrobacterales</taxon>
        <taxon>Solirubrobacteraceae</taxon>
        <taxon>Solirubrobacter</taxon>
    </lineage>
</organism>
<reference evidence="4" key="1">
    <citation type="submission" date="2022-10" db="EMBL/GenBank/DDBJ databases">
        <title>The WGS of Solirubrobacter ginsenosidimutans DSM 21036.</title>
        <authorList>
            <person name="Jiang Z."/>
        </authorList>
    </citation>
    <scope>NUCLEOTIDE SEQUENCE</scope>
    <source>
        <strain evidence="4">DSM 21036</strain>
    </source>
</reference>
<feature type="domain" description="HTH luxR-type" evidence="3">
    <location>
        <begin position="843"/>
        <end position="906"/>
    </location>
</feature>
<dbReference type="AlphaFoldDB" id="A0A9X3N216"/>
<dbReference type="GO" id="GO:0006355">
    <property type="term" value="P:regulation of DNA-templated transcription"/>
    <property type="evidence" value="ECO:0007669"/>
    <property type="project" value="InterPro"/>
</dbReference>